<feature type="region of interest" description="Disordered" evidence="1">
    <location>
        <begin position="1"/>
        <end position="25"/>
    </location>
</feature>
<feature type="region of interest" description="Disordered" evidence="1">
    <location>
        <begin position="60"/>
        <end position="80"/>
    </location>
</feature>
<dbReference type="SUPFAM" id="SSF56112">
    <property type="entry name" value="Protein kinase-like (PK-like)"/>
    <property type="match status" value="1"/>
</dbReference>
<protein>
    <submittedName>
        <fullName evidence="2">Uncharacterized protein</fullName>
    </submittedName>
</protein>
<dbReference type="Gene3D" id="3.30.200.20">
    <property type="entry name" value="Phosphorylase Kinase, domain 1"/>
    <property type="match status" value="1"/>
</dbReference>
<evidence type="ECO:0000313" key="3">
    <source>
        <dbReference type="Proteomes" id="UP000694552"/>
    </source>
</evidence>
<dbReference type="AlphaFoldDB" id="A0A8C8B615"/>
<dbReference type="Ensembl" id="ENSOSUT00000015943.1">
    <property type="protein sequence ID" value="ENSOSUP00000015419.1"/>
    <property type="gene ID" value="ENSOSUG00000011019.1"/>
</dbReference>
<reference evidence="2" key="2">
    <citation type="submission" date="2025-09" db="UniProtKB">
        <authorList>
            <consortium name="Ensembl"/>
        </authorList>
    </citation>
    <scope>IDENTIFICATION</scope>
</reference>
<keyword evidence="3" id="KW-1185">Reference proteome</keyword>
<name>A0A8C8B615_9STRI</name>
<organism evidence="2 3">
    <name type="scientific">Otus sunia</name>
    <name type="common">Oriental scops-owl</name>
    <dbReference type="NCBI Taxonomy" id="257818"/>
    <lineage>
        <taxon>Eukaryota</taxon>
        <taxon>Metazoa</taxon>
        <taxon>Chordata</taxon>
        <taxon>Craniata</taxon>
        <taxon>Vertebrata</taxon>
        <taxon>Euteleostomi</taxon>
        <taxon>Archelosauria</taxon>
        <taxon>Archosauria</taxon>
        <taxon>Dinosauria</taxon>
        <taxon>Saurischia</taxon>
        <taxon>Theropoda</taxon>
        <taxon>Coelurosauria</taxon>
        <taxon>Aves</taxon>
        <taxon>Neognathae</taxon>
        <taxon>Neoaves</taxon>
        <taxon>Telluraves</taxon>
        <taxon>Strigiformes</taxon>
        <taxon>Strigidae</taxon>
        <taxon>Otus</taxon>
    </lineage>
</organism>
<dbReference type="InterPro" id="IPR011009">
    <property type="entry name" value="Kinase-like_dom_sf"/>
</dbReference>
<accession>A0A8C8B615</accession>
<sequence>MTEAEAEAGGRRDPPGRGSGAGGGPLALLKARALDVTFEVGDEYEVIETIGTGAYGVVSSARRRDTGEPGPPRGGVPGHLGPLGWEIGGTQTLGWEIEGHLDAWAPLGG</sequence>
<evidence type="ECO:0000256" key="1">
    <source>
        <dbReference type="SAM" id="MobiDB-lite"/>
    </source>
</evidence>
<evidence type="ECO:0000313" key="2">
    <source>
        <dbReference type="Ensembl" id="ENSOSUP00000015419.1"/>
    </source>
</evidence>
<dbReference type="Proteomes" id="UP000694552">
    <property type="component" value="Unplaced"/>
</dbReference>
<proteinExistence type="predicted"/>
<reference evidence="2" key="1">
    <citation type="submission" date="2025-08" db="UniProtKB">
        <authorList>
            <consortium name="Ensembl"/>
        </authorList>
    </citation>
    <scope>IDENTIFICATION</scope>
</reference>